<dbReference type="Gene3D" id="3.40.50.2000">
    <property type="entry name" value="Glycogen Phosphorylase B"/>
    <property type="match status" value="2"/>
</dbReference>
<evidence type="ECO:0000313" key="3">
    <source>
        <dbReference type="EMBL" id="MBD8016137.1"/>
    </source>
</evidence>
<dbReference type="InterPro" id="IPR002213">
    <property type="entry name" value="UDP_glucos_trans"/>
</dbReference>
<evidence type="ECO:0000313" key="4">
    <source>
        <dbReference type="Proteomes" id="UP000658980"/>
    </source>
</evidence>
<evidence type="ECO:0000256" key="2">
    <source>
        <dbReference type="ARBA" id="ARBA00022679"/>
    </source>
</evidence>
<proteinExistence type="predicted"/>
<gene>
    <name evidence="3" type="ORF">H9630_15005</name>
</gene>
<dbReference type="RefSeq" id="WP_191716310.1">
    <property type="nucleotide sequence ID" value="NZ_JACSPU010000005.1"/>
</dbReference>
<protein>
    <submittedName>
        <fullName evidence="3">Glycosyltransferase family 1 protein</fullName>
    </submittedName>
</protein>
<keyword evidence="1" id="KW-0328">Glycosyltransferase</keyword>
<organism evidence="3 4">
    <name type="scientific">Planococcus wigleyi</name>
    <dbReference type="NCBI Taxonomy" id="2762216"/>
    <lineage>
        <taxon>Bacteria</taxon>
        <taxon>Bacillati</taxon>
        <taxon>Bacillota</taxon>
        <taxon>Bacilli</taxon>
        <taxon>Bacillales</taxon>
        <taxon>Caryophanaceae</taxon>
        <taxon>Planococcus</taxon>
    </lineage>
</organism>
<reference evidence="3 4" key="1">
    <citation type="submission" date="2020-08" db="EMBL/GenBank/DDBJ databases">
        <title>A Genomic Blueprint of the Chicken Gut Microbiome.</title>
        <authorList>
            <person name="Gilroy R."/>
            <person name="Ravi A."/>
            <person name="Getino M."/>
            <person name="Pursley I."/>
            <person name="Horton D.L."/>
            <person name="Alikhan N.-F."/>
            <person name="Baker D."/>
            <person name="Gharbi K."/>
            <person name="Hall N."/>
            <person name="Watson M."/>
            <person name="Adriaenssens E.M."/>
            <person name="Foster-Nyarko E."/>
            <person name="Jarju S."/>
            <person name="Secka A."/>
            <person name="Antonio M."/>
            <person name="Oren A."/>
            <person name="Chaudhuri R."/>
            <person name="La Ragione R.M."/>
            <person name="Hildebrand F."/>
            <person name="Pallen M.J."/>
        </authorList>
    </citation>
    <scope>NUCLEOTIDE SEQUENCE [LARGE SCALE GENOMIC DNA]</scope>
    <source>
        <strain evidence="3 4">Sa1BUA13</strain>
    </source>
</reference>
<dbReference type="EMBL" id="JACSPU010000005">
    <property type="protein sequence ID" value="MBD8016137.1"/>
    <property type="molecule type" value="Genomic_DNA"/>
</dbReference>
<accession>A0ABR8WGQ5</accession>
<dbReference type="SUPFAM" id="SSF53756">
    <property type="entry name" value="UDP-Glycosyltransferase/glycogen phosphorylase"/>
    <property type="match status" value="1"/>
</dbReference>
<dbReference type="PANTHER" id="PTHR48043">
    <property type="entry name" value="EG:EG0003.4 PROTEIN-RELATED"/>
    <property type="match status" value="1"/>
</dbReference>
<name>A0ABR8WGQ5_9BACL</name>
<dbReference type="CDD" id="cd03784">
    <property type="entry name" value="GT1_Gtf-like"/>
    <property type="match status" value="1"/>
</dbReference>
<sequence>MKYKKIFVISPPFYSHFNPLLVLAKSFQEQGAEVTFGCSIEFKEKILKENLAFYEIDINSNKNIGKGEHAIQPDTERIRLEEFFESTKKGAVETLITQSRHRKADMLYNPQQLIDKIKFIDEAMDVDLYVVDILSYSVTLSLYFLGLPFVTFCPPHPNTIPKEGRYFNVPKSWPEAITVEEEDLKMLKQVSTQTQREFTEVFNSIIVENKSIKKISNAFSLVSEIAVIYNYFDFNDIEKNEENPKELFIGNSFEAVSLDEEWMEKIDTKEQKIMISLGTFLSNRKDVLEKLILSARESNPDALLIVSAGSNADELKKYSSPNTIIEGFIPQIALMQYVDTVVFHGGCNTLTEAMYHGKKMVILPFSSDQFNIAYDVEKNNLGRVLDPNNFSTEELAKAFNDLEEASKDNLLHWRNISRERGADYAVKKILEIEAVDNV</sequence>
<dbReference type="Proteomes" id="UP000658980">
    <property type="component" value="Unassembled WGS sequence"/>
</dbReference>
<comment type="caution">
    <text evidence="3">The sequence shown here is derived from an EMBL/GenBank/DDBJ whole genome shotgun (WGS) entry which is preliminary data.</text>
</comment>
<keyword evidence="2" id="KW-0808">Transferase</keyword>
<dbReference type="PANTHER" id="PTHR48043:SF145">
    <property type="entry name" value="FI06409P-RELATED"/>
    <property type="match status" value="1"/>
</dbReference>
<evidence type="ECO:0000256" key="1">
    <source>
        <dbReference type="ARBA" id="ARBA00022676"/>
    </source>
</evidence>
<dbReference type="InterPro" id="IPR050271">
    <property type="entry name" value="UDP-glycosyltransferase"/>
</dbReference>
<dbReference type="Pfam" id="PF00201">
    <property type="entry name" value="UDPGT"/>
    <property type="match status" value="1"/>
</dbReference>
<keyword evidence="4" id="KW-1185">Reference proteome</keyword>